<dbReference type="InterPro" id="IPR010987">
    <property type="entry name" value="Glutathione-S-Trfase_C-like"/>
</dbReference>
<dbReference type="SFLD" id="SFLDS00019">
    <property type="entry name" value="Glutathione_Transferase_(cytos"/>
    <property type="match status" value="1"/>
</dbReference>
<name>A0ABX1GCJ9_9GAMM</name>
<dbReference type="RefSeq" id="WP_168449239.1">
    <property type="nucleotide sequence ID" value="NZ_JAAWWK010000002.1"/>
</dbReference>
<dbReference type="InterPro" id="IPR004046">
    <property type="entry name" value="GST_C"/>
</dbReference>
<dbReference type="SUPFAM" id="SSF52833">
    <property type="entry name" value="Thioredoxin-like"/>
    <property type="match status" value="1"/>
</dbReference>
<dbReference type="InterPro" id="IPR040079">
    <property type="entry name" value="Glutathione_S-Trfase"/>
</dbReference>
<proteinExistence type="predicted"/>
<dbReference type="PANTHER" id="PTHR44051">
    <property type="entry name" value="GLUTATHIONE S-TRANSFERASE-RELATED"/>
    <property type="match status" value="1"/>
</dbReference>
<dbReference type="Pfam" id="PF13409">
    <property type="entry name" value="GST_N_2"/>
    <property type="match status" value="1"/>
</dbReference>
<keyword evidence="4" id="KW-1185">Reference proteome</keyword>
<gene>
    <name evidence="3" type="ORF">HCU74_04510</name>
</gene>
<accession>A0ABX1GCJ9</accession>
<dbReference type="InterPro" id="IPR036282">
    <property type="entry name" value="Glutathione-S-Trfase_C_sf"/>
</dbReference>
<dbReference type="PROSITE" id="PS50405">
    <property type="entry name" value="GST_CTER"/>
    <property type="match status" value="1"/>
</dbReference>
<organism evidence="3 4">
    <name type="scientific">Spongiibacter thalassae</name>
    <dbReference type="NCBI Taxonomy" id="2721624"/>
    <lineage>
        <taxon>Bacteria</taxon>
        <taxon>Pseudomonadati</taxon>
        <taxon>Pseudomonadota</taxon>
        <taxon>Gammaproteobacteria</taxon>
        <taxon>Cellvibrionales</taxon>
        <taxon>Spongiibacteraceae</taxon>
        <taxon>Spongiibacter</taxon>
    </lineage>
</organism>
<dbReference type="Proteomes" id="UP000765845">
    <property type="component" value="Unassembled WGS sequence"/>
</dbReference>
<dbReference type="Pfam" id="PF00043">
    <property type="entry name" value="GST_C"/>
    <property type="match status" value="1"/>
</dbReference>
<evidence type="ECO:0000259" key="1">
    <source>
        <dbReference type="PROSITE" id="PS50404"/>
    </source>
</evidence>
<dbReference type="EMBL" id="JAAWWK010000002">
    <property type="protein sequence ID" value="NKI16681.1"/>
    <property type="molecule type" value="Genomic_DNA"/>
</dbReference>
<dbReference type="PROSITE" id="PS50404">
    <property type="entry name" value="GST_NTER"/>
    <property type="match status" value="1"/>
</dbReference>
<reference evidence="3 4" key="1">
    <citation type="submission" date="2020-04" db="EMBL/GenBank/DDBJ databases">
        <authorList>
            <person name="Yoon J."/>
        </authorList>
    </citation>
    <scope>NUCLEOTIDE SEQUENCE [LARGE SCALE GENOMIC DNA]</scope>
    <source>
        <strain evidence="3 4">KMU-166</strain>
    </source>
</reference>
<dbReference type="SUPFAM" id="SSF47616">
    <property type="entry name" value="GST C-terminal domain-like"/>
    <property type="match status" value="1"/>
</dbReference>
<dbReference type="InterPro" id="IPR004045">
    <property type="entry name" value="Glutathione_S-Trfase_N"/>
</dbReference>
<comment type="caution">
    <text evidence="3">The sequence shown here is derived from an EMBL/GenBank/DDBJ whole genome shotgun (WGS) entry which is preliminary data.</text>
</comment>
<protein>
    <submittedName>
        <fullName evidence="3">Glutathione S-transferase family protein</fullName>
    </submittedName>
</protein>
<evidence type="ECO:0000313" key="4">
    <source>
        <dbReference type="Proteomes" id="UP000765845"/>
    </source>
</evidence>
<dbReference type="CDD" id="cd03046">
    <property type="entry name" value="GST_N_GTT1_like"/>
    <property type="match status" value="1"/>
</dbReference>
<evidence type="ECO:0000259" key="2">
    <source>
        <dbReference type="PROSITE" id="PS50405"/>
    </source>
</evidence>
<dbReference type="SFLD" id="SFLDG00358">
    <property type="entry name" value="Main_(cytGST)"/>
    <property type="match status" value="1"/>
</dbReference>
<evidence type="ECO:0000313" key="3">
    <source>
        <dbReference type="EMBL" id="NKI16681.1"/>
    </source>
</evidence>
<dbReference type="Gene3D" id="3.40.30.10">
    <property type="entry name" value="Glutaredoxin"/>
    <property type="match status" value="1"/>
</dbReference>
<dbReference type="SFLD" id="SFLDG01150">
    <property type="entry name" value="Main.1:_Beta-like"/>
    <property type="match status" value="1"/>
</dbReference>
<feature type="domain" description="GST C-terminal" evidence="2">
    <location>
        <begin position="90"/>
        <end position="218"/>
    </location>
</feature>
<dbReference type="InterPro" id="IPR036249">
    <property type="entry name" value="Thioredoxin-like_sf"/>
</dbReference>
<dbReference type="PANTHER" id="PTHR44051:SF21">
    <property type="entry name" value="GLUTATHIONE S-TRANSFERASE FAMILY PROTEIN"/>
    <property type="match status" value="1"/>
</dbReference>
<sequence>MTIKPKLWHCYSSRSLRPLWALAEMRLDYDLELLPFPPRMFQPDYLDINPLGTVPFFTDGPVEMTESTGICLYLVEKYGGDLGVPSSHPDYPDYLNWLFHSDATLTFPQTLVLRYSQLEPEERRSVAIVEDYRRWFLARLKRLDQHLLSREYLCAQRFTIADISVAYALYLATGLGLDQFFTPQTKAYAERMCSRPAFLQVEPLGAEQSLFTPQPYPFGMDFDSLPGAKK</sequence>
<dbReference type="Gene3D" id="1.20.1050.10">
    <property type="match status" value="1"/>
</dbReference>
<feature type="domain" description="GST N-terminal" evidence="1">
    <location>
        <begin position="2"/>
        <end position="82"/>
    </location>
</feature>